<protein>
    <recommendedName>
        <fullName evidence="3">Bacterial Pleckstrin homology domain-containing protein</fullName>
    </recommendedName>
</protein>
<evidence type="ECO:0008006" key="3">
    <source>
        <dbReference type="Google" id="ProtNLM"/>
    </source>
</evidence>
<gene>
    <name evidence="1" type="ORF">A4G28_19030</name>
</gene>
<evidence type="ECO:0000313" key="1">
    <source>
        <dbReference type="EMBL" id="KZS62110.1"/>
    </source>
</evidence>
<evidence type="ECO:0000313" key="2">
    <source>
        <dbReference type="Proteomes" id="UP000077342"/>
    </source>
</evidence>
<name>A0A164A596_9MYCO</name>
<dbReference type="AlphaFoldDB" id="A0A164A596"/>
<proteinExistence type="predicted"/>
<dbReference type="Proteomes" id="UP000077342">
    <property type="component" value="Unassembled WGS sequence"/>
</dbReference>
<keyword evidence="2" id="KW-1185">Reference proteome</keyword>
<dbReference type="RefSeq" id="WP_075510994.1">
    <property type="nucleotide sequence ID" value="NZ_CP089224.1"/>
</dbReference>
<reference evidence="2" key="1">
    <citation type="submission" date="2016-04" db="EMBL/GenBank/DDBJ databases">
        <authorList>
            <person name="Strapagiel D."/>
            <person name="Borowka P."/>
            <person name="Marciniak B."/>
            <person name="Bakula Z."/>
            <person name="Van Ingen J."/>
            <person name="Safianowska A."/>
            <person name="Dziadek J."/>
            <person name="Jagielski T."/>
        </authorList>
    </citation>
    <scope>NUCLEOTIDE SEQUENCE [LARGE SCALE GENOMIC DNA]</scope>
    <source>
        <strain evidence="2">1010001458</strain>
    </source>
</reference>
<comment type="caution">
    <text evidence="1">The sequence shown here is derived from an EMBL/GenBank/DDBJ whole genome shotgun (WGS) entry which is preliminary data.</text>
</comment>
<sequence>MTALYEDPGLTLDDDGITIRRYYFPFAGSKRIAYRDIKGIKTEQMRWASGKGRFWGATDPRYWFPLDVKRGSKNTLLILDVGSRVKPCITPEDPDRVIELLKARVSAS</sequence>
<dbReference type="EMBL" id="LWCI01000110">
    <property type="protein sequence ID" value="KZS62110.1"/>
    <property type="molecule type" value="Genomic_DNA"/>
</dbReference>
<accession>A0A164A596</accession>
<organism evidence="1 2">
    <name type="scientific">Mycobacterium ostraviense</name>
    <dbReference type="NCBI Taxonomy" id="2738409"/>
    <lineage>
        <taxon>Bacteria</taxon>
        <taxon>Bacillati</taxon>
        <taxon>Actinomycetota</taxon>
        <taxon>Actinomycetes</taxon>
        <taxon>Mycobacteriales</taxon>
        <taxon>Mycobacteriaceae</taxon>
        <taxon>Mycobacterium</taxon>
    </lineage>
</organism>